<reference evidence="1" key="1">
    <citation type="journal article" date="2024" name="Viruses">
        <title>Molecular characterization of a novel rubodvirus infecting raspberries.</title>
        <authorList>
            <person name="Lenz O."/>
            <person name="Koloniuk I."/>
            <person name="Sarkisova T."/>
            <person name="Cmejla R."/>
            <person name="Valentova L."/>
            <person name="Rejlova M."/>
            <person name="Sedlak J."/>
            <person name="Blystad D.-R."/>
            <person name="Sapkota B."/>
            <person name="Hamborg Z."/>
            <person name="Tan J.L."/>
            <person name="Zemek R."/>
            <person name="Jaroslava P."/>
            <person name="Franova J."/>
        </authorList>
    </citation>
    <scope>NUCLEOTIDE SEQUENCE</scope>
    <source>
        <strain evidence="1">V2</strain>
    </source>
</reference>
<proteinExistence type="predicted"/>
<dbReference type="InterPro" id="IPR028919">
    <property type="entry name" value="Viral_movement"/>
</dbReference>
<dbReference type="Pfam" id="PF01107">
    <property type="entry name" value="MP"/>
    <property type="match status" value="1"/>
</dbReference>
<protein>
    <submittedName>
        <fullName evidence="1">Movement protein</fullName>
    </submittedName>
</protein>
<dbReference type="EMBL" id="PP732066">
    <property type="protein sequence ID" value="XCM71197.1"/>
    <property type="molecule type" value="Genomic_RNA"/>
</dbReference>
<name>A0AAU8JNK4_9VIRU</name>
<accession>A0AAU8JNK4</accession>
<reference evidence="1" key="2">
    <citation type="submission" date="2024-04" db="EMBL/GenBank/DDBJ databases">
        <authorList>
            <person name="Lenz O."/>
            <person name="Koloniuk I."/>
            <person name="Sarkisova T."/>
            <person name="Franova J."/>
            <person name="Pribylova J."/>
            <person name="Cmejla R."/>
            <person name="Rejlova M."/>
            <person name="Valentova L."/>
            <person name="Sedlak J."/>
        </authorList>
    </citation>
    <scope>NUCLEOTIDE SEQUENCE</scope>
    <source>
        <strain evidence="1">V2</strain>
    </source>
</reference>
<sequence>MAMNSDNVKSPNDFLSGISSSPLSDSDFPVYKDDARLSGIREMIRGNKSLEEAYEAADASKNMWVQHQYESSMQALSQMDSEFTLGNLYQTKDLWVKKNAEADIAVTGGKSEIQFRPINPDEKRKMEKKYKALHLDGFEISCQSYMPQGSKGFAIVSLYDERFVSPEEGFLGLIGFPLSERNTTATCKLNYCVSTKDSKNWVAIITVYEHGLLDSMTPCNFHLQTTYKYTNNLERFAQCSEETDKGGFRVPINAEKTCFAQQSVRNALDYSMSVLLNKKFMKQLSDREINVLRNSANFSMVNDPGRVLRADVFRSSQRPGLRMIDQEGNKPEARRSTSLNMVTSPVIDFSKVVNIHEDQQSQKGKEKQTAEPSCLKMTKDQIRALLEQMNIDPMAYSPPKQTIPINLPSTSFDVPPRLSCTIVDVEDDDKSPCLSPA</sequence>
<evidence type="ECO:0000313" key="1">
    <source>
        <dbReference type="EMBL" id="XCM71197.1"/>
    </source>
</evidence>
<organism evidence="1">
    <name type="scientific">Raspberry rubodvirus 1</name>
    <dbReference type="NCBI Taxonomy" id="3231632"/>
    <lineage>
        <taxon>Viruses</taxon>
        <taxon>Riboviria</taxon>
        <taxon>Orthornavirae</taxon>
        <taxon>Negarnaviricota</taxon>
        <taxon>Polyploviricotina</taxon>
        <taxon>Bunyaviricetes</taxon>
        <taxon>Hareavirales</taxon>
        <taxon>Phenuiviridae</taxon>
        <taxon>Rubodvirus</taxon>
    </lineage>
</organism>